<dbReference type="Proteomes" id="UP001054837">
    <property type="component" value="Unassembled WGS sequence"/>
</dbReference>
<sequence>MPSAGPSMSSPPSRISSLFLFLPSKYLRTLSFHETDSESILNCPRVFVSSRFASFRIGFVCKASASALNLTLLFSVHVLNLDDTNQTEDKRIFISILDSNTALGTESLHVTIFAFELFVAKDYF</sequence>
<protein>
    <submittedName>
        <fullName evidence="1">Uncharacterized protein</fullName>
    </submittedName>
</protein>
<name>A0AAV4M516_9ARAC</name>
<gene>
    <name evidence="1" type="ORF">CDAR_192221</name>
</gene>
<keyword evidence="2" id="KW-1185">Reference proteome</keyword>
<comment type="caution">
    <text evidence="1">The sequence shown here is derived from an EMBL/GenBank/DDBJ whole genome shotgun (WGS) entry which is preliminary data.</text>
</comment>
<evidence type="ECO:0000313" key="1">
    <source>
        <dbReference type="EMBL" id="GIX66935.1"/>
    </source>
</evidence>
<organism evidence="1 2">
    <name type="scientific">Caerostris darwini</name>
    <dbReference type="NCBI Taxonomy" id="1538125"/>
    <lineage>
        <taxon>Eukaryota</taxon>
        <taxon>Metazoa</taxon>
        <taxon>Ecdysozoa</taxon>
        <taxon>Arthropoda</taxon>
        <taxon>Chelicerata</taxon>
        <taxon>Arachnida</taxon>
        <taxon>Araneae</taxon>
        <taxon>Araneomorphae</taxon>
        <taxon>Entelegynae</taxon>
        <taxon>Araneoidea</taxon>
        <taxon>Araneidae</taxon>
        <taxon>Caerostris</taxon>
    </lineage>
</organism>
<reference evidence="1 2" key="1">
    <citation type="submission" date="2021-06" db="EMBL/GenBank/DDBJ databases">
        <title>Caerostris darwini draft genome.</title>
        <authorList>
            <person name="Kono N."/>
            <person name="Arakawa K."/>
        </authorList>
    </citation>
    <scope>NUCLEOTIDE SEQUENCE [LARGE SCALE GENOMIC DNA]</scope>
</reference>
<proteinExistence type="predicted"/>
<accession>A0AAV4M516</accession>
<dbReference type="EMBL" id="BPLQ01000037">
    <property type="protein sequence ID" value="GIX66935.1"/>
    <property type="molecule type" value="Genomic_DNA"/>
</dbReference>
<evidence type="ECO:0000313" key="2">
    <source>
        <dbReference type="Proteomes" id="UP001054837"/>
    </source>
</evidence>
<dbReference type="AlphaFoldDB" id="A0AAV4M516"/>